<keyword evidence="7 12" id="KW-0732">Signal</keyword>
<evidence type="ECO:0000256" key="8">
    <source>
        <dbReference type="ARBA" id="ARBA00022750"/>
    </source>
</evidence>
<evidence type="ECO:0000256" key="4">
    <source>
        <dbReference type="ARBA" id="ARBA00013207"/>
    </source>
</evidence>
<dbReference type="Pfam" id="PF00026">
    <property type="entry name" value="Asp"/>
    <property type="match status" value="1"/>
</dbReference>
<keyword evidence="5" id="KW-0964">Secreted</keyword>
<sequence length="361" mass="38622">MVEIFSLTPKILIASTFALSVQGVAIPGATSEDKSFVVVVDFNITRNPITSKQHTLAKRTMFHKSLLLISCQVIYGLFDSDAQCLDNVQCKNQGTFTPSSSSTFQSLQSPSYINYCNQSSARGIWAKDTIGLGGISITGQQFADVNSTSSFYGPIMGIGFKNGESGVKSSGNYDNVPITLKKQGVIKTNAYSLYLNSPGAATGQIIFGGVDNAKYSGSLITESITSSYRLIITLDTIDYAGTALTYIHSESAAQIAKQAGATWVTTDSSGGGSYYIDCNASVSGNVVYTFEKGAKITVPLPEFVFPVGNDICFWVIQPAPTQFAILGSNFLRHAYLLFNLDAQTVSIAPVKYTTDSDIVSV</sequence>
<evidence type="ECO:0000259" key="13">
    <source>
        <dbReference type="PROSITE" id="PS51767"/>
    </source>
</evidence>
<dbReference type="InterPro" id="IPR033121">
    <property type="entry name" value="PEPTIDASE_A1"/>
</dbReference>
<dbReference type="InterPro" id="IPR021109">
    <property type="entry name" value="Peptidase_aspartic_dom_sf"/>
</dbReference>
<keyword evidence="10" id="KW-0865">Zymogen</keyword>
<evidence type="ECO:0000313" key="15">
    <source>
        <dbReference type="Proteomes" id="UP001202479"/>
    </source>
</evidence>
<evidence type="ECO:0000256" key="10">
    <source>
        <dbReference type="ARBA" id="ARBA00023145"/>
    </source>
</evidence>
<gene>
    <name evidence="14" type="ORF">KGF56_001983</name>
</gene>
<organism evidence="14 15">
    <name type="scientific">Candida oxycetoniae</name>
    <dbReference type="NCBI Taxonomy" id="497107"/>
    <lineage>
        <taxon>Eukaryota</taxon>
        <taxon>Fungi</taxon>
        <taxon>Dikarya</taxon>
        <taxon>Ascomycota</taxon>
        <taxon>Saccharomycotina</taxon>
        <taxon>Pichiomycetes</taxon>
        <taxon>Debaryomycetaceae</taxon>
        <taxon>Candida/Lodderomyces clade</taxon>
        <taxon>Candida</taxon>
    </lineage>
</organism>
<dbReference type="GeneID" id="73379600"/>
<dbReference type="InterPro" id="IPR033876">
    <property type="entry name" value="SAP-like"/>
</dbReference>
<keyword evidence="9" id="KW-0378">Hydrolase</keyword>
<protein>
    <recommendedName>
        <fullName evidence="4">candidapepsin</fullName>
        <ecNumber evidence="4">3.4.23.24</ecNumber>
    </recommendedName>
</protein>
<dbReference type="PANTHER" id="PTHR47966:SF65">
    <property type="entry name" value="ASPARTIC-TYPE ENDOPEPTIDASE"/>
    <property type="match status" value="1"/>
</dbReference>
<evidence type="ECO:0000256" key="9">
    <source>
        <dbReference type="ARBA" id="ARBA00022801"/>
    </source>
</evidence>
<evidence type="ECO:0000256" key="7">
    <source>
        <dbReference type="ARBA" id="ARBA00022729"/>
    </source>
</evidence>
<keyword evidence="15" id="KW-1185">Reference proteome</keyword>
<proteinExistence type="inferred from homology"/>
<dbReference type="Proteomes" id="UP001202479">
    <property type="component" value="Unassembled WGS sequence"/>
</dbReference>
<dbReference type="EC" id="3.4.23.24" evidence="4"/>
<dbReference type="Gene3D" id="2.40.70.10">
    <property type="entry name" value="Acid Proteases"/>
    <property type="match status" value="2"/>
</dbReference>
<dbReference type="InterPro" id="IPR001461">
    <property type="entry name" value="Aspartic_peptidase_A1"/>
</dbReference>
<accession>A0AAI9SYM9</accession>
<evidence type="ECO:0000313" key="14">
    <source>
        <dbReference type="EMBL" id="KAI3405206.2"/>
    </source>
</evidence>
<keyword evidence="8" id="KW-0064">Aspartyl protease</keyword>
<comment type="caution">
    <text evidence="14">The sequence shown here is derived from an EMBL/GenBank/DDBJ whole genome shotgun (WGS) entry which is preliminary data.</text>
</comment>
<dbReference type="AlphaFoldDB" id="A0AAI9SYM9"/>
<dbReference type="EMBL" id="JAHUZD010000058">
    <property type="protein sequence ID" value="KAI3405206.2"/>
    <property type="molecule type" value="Genomic_DNA"/>
</dbReference>
<keyword evidence="11" id="KW-1015">Disulfide bond</keyword>
<dbReference type="RefSeq" id="XP_049180951.1">
    <property type="nucleotide sequence ID" value="XM_049323161.1"/>
</dbReference>
<comment type="similarity">
    <text evidence="3">Belongs to the peptidase A1 family.</text>
</comment>
<evidence type="ECO:0000256" key="5">
    <source>
        <dbReference type="ARBA" id="ARBA00022525"/>
    </source>
</evidence>
<comment type="subcellular location">
    <subcellularLocation>
        <location evidence="2">Secreted</location>
    </subcellularLocation>
</comment>
<reference evidence="14" key="1">
    <citation type="journal article" date="2022" name="DNA Res.">
        <title>Genome analysis of five recently described species of the CUG-Ser clade uncovers Candida theae as a new hybrid lineage with pathogenic potential in the Candida parapsilosis species complex.</title>
        <authorList>
            <person name="Mixao V."/>
            <person name="Del Olmo V."/>
            <person name="Hegedusova E."/>
            <person name="Saus E."/>
            <person name="Pryszcz L."/>
            <person name="Cillingova A."/>
            <person name="Nosek J."/>
            <person name="Gabaldon T."/>
        </authorList>
    </citation>
    <scope>NUCLEOTIDE SEQUENCE</scope>
    <source>
        <strain evidence="14">CBS 10844</strain>
    </source>
</reference>
<comment type="catalytic activity">
    <reaction evidence="1">
        <text>Preferential cleavage at the carboxyl of hydrophobic amino acids, but fails to cleave 15-Leu-|-Tyr-16, 16-Tyr-|-Leu-17 and 24-Phe-|-Phe-25 of insulin B chain. Activates trypsinogen, and degrades keratin.</text>
        <dbReference type="EC" id="3.4.23.24"/>
    </reaction>
</comment>
<dbReference type="GO" id="GO:0005576">
    <property type="term" value="C:extracellular region"/>
    <property type="evidence" value="ECO:0007669"/>
    <property type="project" value="UniProtKB-SubCell"/>
</dbReference>
<dbReference type="PRINTS" id="PR00792">
    <property type="entry name" value="PEPSIN"/>
</dbReference>
<feature type="domain" description="Peptidase A1" evidence="13">
    <location>
        <begin position="23"/>
        <end position="348"/>
    </location>
</feature>
<name>A0AAI9SYM9_9ASCO</name>
<evidence type="ECO:0000256" key="6">
    <source>
        <dbReference type="ARBA" id="ARBA00022670"/>
    </source>
</evidence>
<feature type="chain" id="PRO_5042468629" description="candidapepsin" evidence="12">
    <location>
        <begin position="24"/>
        <end position="361"/>
    </location>
</feature>
<evidence type="ECO:0000256" key="3">
    <source>
        <dbReference type="ARBA" id="ARBA00007447"/>
    </source>
</evidence>
<dbReference type="CDD" id="cd05474">
    <property type="entry name" value="SAP_like"/>
    <property type="match status" value="1"/>
</dbReference>
<keyword evidence="6" id="KW-0645">Protease</keyword>
<dbReference type="GO" id="GO:0006508">
    <property type="term" value="P:proteolysis"/>
    <property type="evidence" value="ECO:0007669"/>
    <property type="project" value="UniProtKB-KW"/>
</dbReference>
<dbReference type="GO" id="GO:0004190">
    <property type="term" value="F:aspartic-type endopeptidase activity"/>
    <property type="evidence" value="ECO:0007669"/>
    <property type="project" value="UniProtKB-KW"/>
</dbReference>
<evidence type="ECO:0000256" key="11">
    <source>
        <dbReference type="ARBA" id="ARBA00023157"/>
    </source>
</evidence>
<dbReference type="PROSITE" id="PS51767">
    <property type="entry name" value="PEPTIDASE_A1"/>
    <property type="match status" value="1"/>
</dbReference>
<evidence type="ECO:0000256" key="1">
    <source>
        <dbReference type="ARBA" id="ARBA00001675"/>
    </source>
</evidence>
<dbReference type="PANTHER" id="PTHR47966">
    <property type="entry name" value="BETA-SITE APP-CLEAVING ENZYME, ISOFORM A-RELATED"/>
    <property type="match status" value="1"/>
</dbReference>
<evidence type="ECO:0000256" key="2">
    <source>
        <dbReference type="ARBA" id="ARBA00004613"/>
    </source>
</evidence>
<dbReference type="SUPFAM" id="SSF50630">
    <property type="entry name" value="Acid proteases"/>
    <property type="match status" value="1"/>
</dbReference>
<feature type="signal peptide" evidence="12">
    <location>
        <begin position="1"/>
        <end position="23"/>
    </location>
</feature>
<evidence type="ECO:0000256" key="12">
    <source>
        <dbReference type="SAM" id="SignalP"/>
    </source>
</evidence>